<proteinExistence type="predicted"/>
<sequence length="47" mass="5003">MGVLTLISKCGIYTSQGKRVLLTTRAVVNGRKAVAYVKNGQLQVLPG</sequence>
<name>A0A174H6D0_9FIRM</name>
<organism evidence="1 2">
    <name type="scientific">Fusicatenibacter saccharivorans</name>
    <dbReference type="NCBI Taxonomy" id="1150298"/>
    <lineage>
        <taxon>Bacteria</taxon>
        <taxon>Bacillati</taxon>
        <taxon>Bacillota</taxon>
        <taxon>Clostridia</taxon>
        <taxon>Lachnospirales</taxon>
        <taxon>Lachnospiraceae</taxon>
        <taxon>Fusicatenibacter</taxon>
    </lineage>
</organism>
<evidence type="ECO:0000313" key="2">
    <source>
        <dbReference type="Proteomes" id="UP000095709"/>
    </source>
</evidence>
<accession>A0A174H6D0</accession>
<dbReference type="RefSeq" id="WP_156337980.1">
    <property type="nucleotide sequence ID" value="NZ_CZAL01000001.1"/>
</dbReference>
<dbReference type="EMBL" id="CZAL01000001">
    <property type="protein sequence ID" value="CUO68936.1"/>
    <property type="molecule type" value="Genomic_DNA"/>
</dbReference>
<dbReference type="AlphaFoldDB" id="A0A174H6D0"/>
<protein>
    <submittedName>
        <fullName evidence="1">Uncharacterized protein</fullName>
    </submittedName>
</protein>
<reference evidence="1 2" key="1">
    <citation type="submission" date="2015-09" db="EMBL/GenBank/DDBJ databases">
        <authorList>
            <consortium name="Pathogen Informatics"/>
        </authorList>
    </citation>
    <scope>NUCLEOTIDE SEQUENCE [LARGE SCALE GENOMIC DNA]</scope>
    <source>
        <strain evidence="1 2">2789STDY5834885</strain>
    </source>
</reference>
<dbReference type="Proteomes" id="UP000095709">
    <property type="component" value="Unassembled WGS sequence"/>
</dbReference>
<evidence type="ECO:0000313" key="1">
    <source>
        <dbReference type="EMBL" id="CUO68936.1"/>
    </source>
</evidence>
<gene>
    <name evidence="1" type="ORF">ERS852498_00243</name>
</gene>